<name>A0ACB9NTR4_9MYRT</name>
<proteinExistence type="predicted"/>
<comment type="caution">
    <text evidence="1">The sequence shown here is derived from an EMBL/GenBank/DDBJ whole genome shotgun (WGS) entry which is preliminary data.</text>
</comment>
<evidence type="ECO:0000313" key="1">
    <source>
        <dbReference type="EMBL" id="KAI4340002.1"/>
    </source>
</evidence>
<keyword evidence="2" id="KW-1185">Reference proteome</keyword>
<accession>A0ACB9NTR4</accession>
<dbReference type="EMBL" id="CM042886">
    <property type="protein sequence ID" value="KAI4340002.1"/>
    <property type="molecule type" value="Genomic_DNA"/>
</dbReference>
<reference evidence="2" key="1">
    <citation type="journal article" date="2023" name="Front. Plant Sci.">
        <title>Chromosomal-level genome assembly of Melastoma candidum provides insights into trichome evolution.</title>
        <authorList>
            <person name="Zhong Y."/>
            <person name="Wu W."/>
            <person name="Sun C."/>
            <person name="Zou P."/>
            <person name="Liu Y."/>
            <person name="Dai S."/>
            <person name="Zhou R."/>
        </authorList>
    </citation>
    <scope>NUCLEOTIDE SEQUENCE [LARGE SCALE GENOMIC DNA]</scope>
</reference>
<dbReference type="Proteomes" id="UP001057402">
    <property type="component" value="Chromosome 7"/>
</dbReference>
<evidence type="ECO:0000313" key="2">
    <source>
        <dbReference type="Proteomes" id="UP001057402"/>
    </source>
</evidence>
<organism evidence="1 2">
    <name type="scientific">Melastoma candidum</name>
    <dbReference type="NCBI Taxonomy" id="119954"/>
    <lineage>
        <taxon>Eukaryota</taxon>
        <taxon>Viridiplantae</taxon>
        <taxon>Streptophyta</taxon>
        <taxon>Embryophyta</taxon>
        <taxon>Tracheophyta</taxon>
        <taxon>Spermatophyta</taxon>
        <taxon>Magnoliopsida</taxon>
        <taxon>eudicotyledons</taxon>
        <taxon>Gunneridae</taxon>
        <taxon>Pentapetalae</taxon>
        <taxon>rosids</taxon>
        <taxon>malvids</taxon>
        <taxon>Myrtales</taxon>
        <taxon>Melastomataceae</taxon>
        <taxon>Melastomatoideae</taxon>
        <taxon>Melastomateae</taxon>
        <taxon>Melastoma</taxon>
    </lineage>
</organism>
<gene>
    <name evidence="1" type="ORF">MLD38_024883</name>
</gene>
<sequence length="197" mass="21638">MRLQFHDCAVRVHASILLNHTGSERLAAASMTLMGFELIDYIKAALKKSCPGTTSCTDILTSAATDETVAAGGPFWMVPYRRRDGWVSVAAETQNVPMGYENTDTLYLGGTHDREVHERINPGRYKTTTTARASPTLPSTREEDGAPAHGPTNPIVAAFVNEPFFFYQQFSVSMVKLGNIDILTSNEGEVRTNLDRP</sequence>
<protein>
    <submittedName>
        <fullName evidence="1">Uncharacterized protein</fullName>
    </submittedName>
</protein>